<evidence type="ECO:0000256" key="1">
    <source>
        <dbReference type="ARBA" id="ARBA00006568"/>
    </source>
</evidence>
<dbReference type="PANTHER" id="PTHR47293">
    <property type="entry name" value="JACALIN-RELATED LECTIN 3"/>
    <property type="match status" value="1"/>
</dbReference>
<reference evidence="4 5" key="1">
    <citation type="journal article" date="2013" name="Proc. Natl. Acad. Sci. U.S.A.">
        <title>Fine-scale variation in meiotic recombination in Mimulus inferred from population shotgun sequencing.</title>
        <authorList>
            <person name="Hellsten U."/>
            <person name="Wright K.M."/>
            <person name="Jenkins J."/>
            <person name="Shu S."/>
            <person name="Yuan Y."/>
            <person name="Wessler S.R."/>
            <person name="Schmutz J."/>
            <person name="Willis J.H."/>
            <person name="Rokhsar D.S."/>
        </authorList>
    </citation>
    <scope>NUCLEOTIDE SEQUENCE [LARGE SCALE GENOMIC DNA]</scope>
    <source>
        <strain evidence="5">cv. DUN x IM62</strain>
    </source>
</reference>
<proteinExistence type="inferred from homology"/>
<feature type="domain" description="Jacalin-type lectin" evidence="3">
    <location>
        <begin position="112"/>
        <end position="240"/>
    </location>
</feature>
<dbReference type="Pfam" id="PF01419">
    <property type="entry name" value="Jacalin"/>
    <property type="match status" value="2"/>
</dbReference>
<dbReference type="PROSITE" id="PS51752">
    <property type="entry name" value="JACALIN_LECTIN"/>
    <property type="match status" value="2"/>
</dbReference>
<dbReference type="Proteomes" id="UP000030748">
    <property type="component" value="Unassembled WGS sequence"/>
</dbReference>
<evidence type="ECO:0000256" key="2">
    <source>
        <dbReference type="ARBA" id="ARBA00022734"/>
    </source>
</evidence>
<dbReference type="SMART" id="SM00915">
    <property type="entry name" value="Jacalin"/>
    <property type="match status" value="1"/>
</dbReference>
<organism evidence="4 5">
    <name type="scientific">Erythranthe guttata</name>
    <name type="common">Yellow monkey flower</name>
    <name type="synonym">Mimulus guttatus</name>
    <dbReference type="NCBI Taxonomy" id="4155"/>
    <lineage>
        <taxon>Eukaryota</taxon>
        <taxon>Viridiplantae</taxon>
        <taxon>Streptophyta</taxon>
        <taxon>Embryophyta</taxon>
        <taxon>Tracheophyta</taxon>
        <taxon>Spermatophyta</taxon>
        <taxon>Magnoliopsida</taxon>
        <taxon>eudicotyledons</taxon>
        <taxon>Gunneridae</taxon>
        <taxon>Pentapetalae</taxon>
        <taxon>asterids</taxon>
        <taxon>lamiids</taxon>
        <taxon>Lamiales</taxon>
        <taxon>Phrymaceae</taxon>
        <taxon>Erythranthe</taxon>
    </lineage>
</organism>
<protein>
    <recommendedName>
        <fullName evidence="3">Jacalin-type lectin domain-containing protein</fullName>
    </recommendedName>
</protein>
<keyword evidence="5" id="KW-1185">Reference proteome</keyword>
<dbReference type="EMBL" id="KI631180">
    <property type="protein sequence ID" value="EYU29619.1"/>
    <property type="molecule type" value="Genomic_DNA"/>
</dbReference>
<dbReference type="InterPro" id="IPR036404">
    <property type="entry name" value="Jacalin-like_lectin_dom_sf"/>
</dbReference>
<comment type="similarity">
    <text evidence="1">Belongs to the jacalin lectin family.</text>
</comment>
<evidence type="ECO:0000313" key="5">
    <source>
        <dbReference type="Proteomes" id="UP000030748"/>
    </source>
</evidence>
<feature type="non-terminal residue" evidence="4">
    <location>
        <position position="240"/>
    </location>
</feature>
<evidence type="ECO:0000313" key="4">
    <source>
        <dbReference type="EMBL" id="EYU29619.1"/>
    </source>
</evidence>
<dbReference type="InterPro" id="IPR001229">
    <property type="entry name" value="Jacalin-like_lectin_dom"/>
</dbReference>
<dbReference type="SUPFAM" id="SSF51101">
    <property type="entry name" value="Mannose-binding lectins"/>
    <property type="match status" value="2"/>
</dbReference>
<dbReference type="PANTHER" id="PTHR47293:SF66">
    <property type="entry name" value="JACALIN-RELATED LECTIN 11-RELATED"/>
    <property type="match status" value="1"/>
</dbReference>
<evidence type="ECO:0000259" key="3">
    <source>
        <dbReference type="PROSITE" id="PS51752"/>
    </source>
</evidence>
<dbReference type="STRING" id="4155.A0A022QPV7"/>
<accession>A0A022QPV7</accession>
<gene>
    <name evidence="4" type="ORF">MIMGU_mgv1a019076mg</name>
</gene>
<feature type="domain" description="Jacalin-type lectin" evidence="3">
    <location>
        <begin position="1"/>
        <end position="90"/>
    </location>
</feature>
<sequence length="240" mass="26469">MQINIDFPSDFLTGVSGTYAPADHYAYNTTYIGDLQVIKSIKFYTKNREYGPFGSATGSLFSFRQKSNLIIGFHGKWDRCLRSLGIYIKPLSSIFVSIPKEEHSEHIMGIFVRSPGPWGGLEGREFDDGVFSEIKKVHVHECVDTNAISAVQFMYVKKDGTTIWSPMHMAYLVGIEGFHGPVDGITGDVSVMRSITFHTNKFKYGPLGSEIGKFFTSSKGCDGKIVGVFGKSGAYLSSIG</sequence>
<keyword evidence="2" id="KW-0430">Lectin</keyword>
<name>A0A022QPV7_ERYGU</name>
<dbReference type="AlphaFoldDB" id="A0A022QPV7"/>
<dbReference type="Gene3D" id="2.100.10.30">
    <property type="entry name" value="Jacalin-like lectin domain"/>
    <property type="match status" value="2"/>
</dbReference>
<dbReference type="GO" id="GO:0030246">
    <property type="term" value="F:carbohydrate binding"/>
    <property type="evidence" value="ECO:0007669"/>
    <property type="project" value="UniProtKB-KW"/>
</dbReference>